<dbReference type="InterPro" id="IPR049900">
    <property type="entry name" value="PKS_mFAS_DH"/>
</dbReference>
<dbReference type="Gene3D" id="3.40.50.720">
    <property type="entry name" value="NAD(P)-binding Rossmann-like Domain"/>
    <property type="match status" value="1"/>
</dbReference>
<dbReference type="Pfam" id="PF08659">
    <property type="entry name" value="KR"/>
    <property type="match status" value="1"/>
</dbReference>
<dbReference type="PANTHER" id="PTHR43775:SF37">
    <property type="entry name" value="SI:DKEY-61P9.11"/>
    <property type="match status" value="1"/>
</dbReference>
<dbReference type="CDD" id="cd08955">
    <property type="entry name" value="KR_2_FAS_SDR_x"/>
    <property type="match status" value="1"/>
</dbReference>
<organism evidence="12">
    <name type="scientific">Candidatus Kentrum sp. DK</name>
    <dbReference type="NCBI Taxonomy" id="2126562"/>
    <lineage>
        <taxon>Bacteria</taxon>
        <taxon>Pseudomonadati</taxon>
        <taxon>Pseudomonadota</taxon>
        <taxon>Gammaproteobacteria</taxon>
        <taxon>Candidatus Kentrum</taxon>
    </lineage>
</organism>
<dbReference type="SUPFAM" id="SSF55048">
    <property type="entry name" value="Probable ACP-binding domain of malonyl-CoA ACP transacylase"/>
    <property type="match status" value="1"/>
</dbReference>
<dbReference type="InterPro" id="IPR049551">
    <property type="entry name" value="PKS_DH_C"/>
</dbReference>
<dbReference type="Gene3D" id="3.40.366.10">
    <property type="entry name" value="Malonyl-Coenzyme A Acyl Carrier Protein, domain 2"/>
    <property type="match status" value="1"/>
</dbReference>
<dbReference type="InterPro" id="IPR042104">
    <property type="entry name" value="PKS_dehydratase_sf"/>
</dbReference>
<dbReference type="InterPro" id="IPR020841">
    <property type="entry name" value="PKS_Beta-ketoAc_synthase_dom"/>
</dbReference>
<sequence length="1881" mass="202055">MANETSLEMKKLSPLQRAVLALRKKQSELDAIKSARTEPVAIIGMGCRFPGADGPDAYWRLLRDGVDAIGEVPSARWDIDRFYHPDPDVPGKVYTREGGFVPEIDQFDPVFFGISPREAVDMDPQQRLLLEVAWEALEDAGQSPERLTDRSVGSFIGVTQMEYATLLLSGRLEDIGPYAITGGGICFNAGRVSYVLGIQGPSFSMDTACSSSLLAIHVACQSLRSGESELALAGGVNLNITPGPMVALSRTRTLSPDGRCKTFDASADGYGRGEGCGVVVLKRLSDAMADRDNVLALIRGSAVNHDGVSSGFTVPNELAQEKLIRRALENAGVTPAGVDYIEAHGTGTSLGDPIEVGALGAVFAKDRSSGSPLVIGSAKTNFGHLEAAAGIAGLMKIVLSLQHEAIPAHLHFKTPNPHIDWDSLPFRIPVARQPWPRGNTARIAGVSSFGISGTNAHVVLEEAPAMEESPPAGAERSLQLLALSAQSEPALGELAERFAAHLKTHPELSLADICFTAGAGRSHFDHRLAVIASSPEEAREQLRSGGAITGRTGPEKPRTAFLFTGQGSQYVGMGRGLYETEPLFRKILDRCDAILRPLDVPLLDLLYADDADPEALNRTVYTQPALFSLEYALAELWRSWGVEPEAVMGHSVGEYVAACVAGVFGLEDGLKLIAARGRLMQTLCEPGAMLALQVAEAEALSLIAPFGGELSLAAINGPLSVVVSGKPEAMDILSATLAGRGVKAKPLSVSHAFHSAMMEPMLAEFEKVAASIAYAEPEITLCANVTGAMVADGGVFGAEYWVRHVREAVRFAAGVEALLAEGIDTFLEVGPRPSLLGMARECLPEGVDDARLGWLPSLREGQEDRLLLLRSLGQWYTRGGAPDWQAATGGEIRRKVRLPTYPFQRSRYWIDEARLARGRDQGESGHPLLGQRLELADGDGKVRFQGRTGVLLAPWLADFRVFDAVVFPVAAYLEMALAAGDEVSHGQGGAGTRRGAALRVTDIRLERAQVLPEEETITLQLVLSPQEPDFRIFSLGAGSRWTGHMAGRLAGDGEPEMPERADREALRAQCPTEIPVFDHYRDCRERGLDYGPAFQGIRQLFRGEGVVLGELALPKSLTGENDKYHLHPALLDAAFQTPLALLAPSAETWLPSTVAELDLYRSGNRSIDRVWSFARVTGSDEDTLTVDLSLFDEAGDPIARAGGVVIGRVAPETVARYFKKQPKELYEVAWHEAPWRASEREAARILLAEAPGSWLILADGGGLGRELAASLEQAGNRCVLAYAEASDWGQRSESQRAGVEAGVGGRGAESTPTYTLDPANPEGFQRLFQDAFPPDTPPLQGIVYLWALDAPEDPECSAQILTQTQRHLCGGALHLLQSVAGQEQSARLWLVTRNAVATGHEPESLNVAQAPLWGMGRVIAMEHPDRWGGLIDGPAAADLLTEIGAAGEEDQVAYRNGKRHVARLLESKEAITDDDGEPLAPPLRQDKSYLITGGLGALGLAMARWMVAEGARNLVLTGRRAPSEAANGILRELEAAGARVLVASADVADGERMTALFREMADQMPPLAGIVHAAGVLDAETLAGQDWERFRKAMTAKVEGSWHLHLLTRDLPLEFFVCFSSSSVLLGGRSMGSYVAANTFLDALAYLRQGLGLPGLAIDWGQWADDGMWARDERGDAGAMAEYTIPTEKGMRILGALMGGKRPARIGVMAGNLSAYLQKFYPVTIPPFLESYGAASGQSLHSGDFLKELAAVPPEKRRNYLLAHVRSEINAILGFPPSQSMDPGKGFTDIGMDSLMIVEARGRLQASLGRPLVSTLLFDYSTPERLVNYLADDVLGLESAEGATADTARQTEQAGEMVDAIEQLSDQELTELIAGTLRDQG</sequence>
<dbReference type="SUPFAM" id="SSF51735">
    <property type="entry name" value="NAD(P)-binding Rossmann-fold domains"/>
    <property type="match status" value="2"/>
</dbReference>
<dbReference type="UniPathway" id="UPA00094"/>
<dbReference type="PANTHER" id="PTHR43775">
    <property type="entry name" value="FATTY ACID SYNTHASE"/>
    <property type="match status" value="1"/>
</dbReference>
<comment type="caution">
    <text evidence="7">Lacks conserved residue(s) required for the propagation of feature annotation.</text>
</comment>
<dbReference type="Gene3D" id="1.10.1200.10">
    <property type="entry name" value="ACP-like"/>
    <property type="match status" value="1"/>
</dbReference>
<feature type="region of interest" description="N-terminal hotdog fold" evidence="7">
    <location>
        <begin position="926"/>
        <end position="1056"/>
    </location>
</feature>
<dbReference type="InterPro" id="IPR018201">
    <property type="entry name" value="Ketoacyl_synth_AS"/>
</dbReference>
<evidence type="ECO:0000259" key="11">
    <source>
        <dbReference type="PROSITE" id="PS52019"/>
    </source>
</evidence>
<dbReference type="InterPro" id="IPR057326">
    <property type="entry name" value="KR_dom"/>
</dbReference>
<dbReference type="GO" id="GO:0004315">
    <property type="term" value="F:3-oxoacyl-[acyl-carrier-protein] synthase activity"/>
    <property type="evidence" value="ECO:0007669"/>
    <property type="project" value="InterPro"/>
</dbReference>
<dbReference type="InterPro" id="IPR014031">
    <property type="entry name" value="Ketoacyl_synth_C"/>
</dbReference>
<evidence type="ECO:0000259" key="9">
    <source>
        <dbReference type="PROSITE" id="PS50075"/>
    </source>
</evidence>
<accession>A0A450S0P8</accession>
<dbReference type="InterPro" id="IPR014030">
    <property type="entry name" value="Ketoacyl_synth_N"/>
</dbReference>
<dbReference type="PROSITE" id="PS52004">
    <property type="entry name" value="KS3_2"/>
    <property type="match status" value="1"/>
</dbReference>
<dbReference type="SUPFAM" id="SSF47336">
    <property type="entry name" value="ACP-like"/>
    <property type="match status" value="1"/>
</dbReference>
<dbReference type="InterPro" id="IPR020806">
    <property type="entry name" value="PKS_PP-bd"/>
</dbReference>
<comment type="function">
    <text evidence="6">Involved in production of the polyketide antibiotic thailandamide.</text>
</comment>
<evidence type="ECO:0000256" key="6">
    <source>
        <dbReference type="ARBA" id="ARBA00054155"/>
    </source>
</evidence>
<dbReference type="FunFam" id="3.40.47.10:FF:000019">
    <property type="entry name" value="Polyketide synthase type I"/>
    <property type="match status" value="1"/>
</dbReference>
<proteinExistence type="inferred from homology"/>
<evidence type="ECO:0000256" key="4">
    <source>
        <dbReference type="ARBA" id="ARBA00022553"/>
    </source>
</evidence>
<dbReference type="Gene3D" id="3.40.47.10">
    <property type="match status" value="1"/>
</dbReference>
<evidence type="ECO:0000256" key="3">
    <source>
        <dbReference type="ARBA" id="ARBA00022450"/>
    </source>
</evidence>
<dbReference type="SUPFAM" id="SSF53901">
    <property type="entry name" value="Thiolase-like"/>
    <property type="match status" value="1"/>
</dbReference>
<evidence type="ECO:0000256" key="7">
    <source>
        <dbReference type="PROSITE-ProRule" id="PRU01363"/>
    </source>
</evidence>
<dbReference type="PROSITE" id="PS00606">
    <property type="entry name" value="KS3_1"/>
    <property type="match status" value="1"/>
</dbReference>
<evidence type="ECO:0000256" key="2">
    <source>
        <dbReference type="ARBA" id="ARBA00006484"/>
    </source>
</evidence>
<dbReference type="InterPro" id="IPR050091">
    <property type="entry name" value="PKS_NRPS_Biosynth_Enz"/>
</dbReference>
<dbReference type="InterPro" id="IPR016035">
    <property type="entry name" value="Acyl_Trfase/lysoPLipase"/>
</dbReference>
<protein>
    <submittedName>
        <fullName evidence="12">Acyl transferase domain-containing protein</fullName>
    </submittedName>
</protein>
<dbReference type="GO" id="GO:0006633">
    <property type="term" value="P:fatty acid biosynthetic process"/>
    <property type="evidence" value="ECO:0007669"/>
    <property type="project" value="UniProtKB-UniPathway"/>
</dbReference>
<dbReference type="SMART" id="SM00827">
    <property type="entry name" value="PKS_AT"/>
    <property type="match status" value="1"/>
</dbReference>
<dbReference type="InterPro" id="IPR020807">
    <property type="entry name" value="PKS_DH"/>
</dbReference>
<evidence type="ECO:0000259" key="10">
    <source>
        <dbReference type="PROSITE" id="PS52004"/>
    </source>
</evidence>
<dbReference type="GO" id="GO:0031177">
    <property type="term" value="F:phosphopantetheine binding"/>
    <property type="evidence" value="ECO:0007669"/>
    <property type="project" value="InterPro"/>
</dbReference>
<dbReference type="InterPro" id="IPR006162">
    <property type="entry name" value="Ppantetheine_attach_site"/>
</dbReference>
<dbReference type="InterPro" id="IPR036736">
    <property type="entry name" value="ACP-like_sf"/>
</dbReference>
<dbReference type="Pfam" id="PF00550">
    <property type="entry name" value="PP-binding"/>
    <property type="match status" value="1"/>
</dbReference>
<dbReference type="Pfam" id="PF21089">
    <property type="entry name" value="PKS_DH_N"/>
    <property type="match status" value="1"/>
</dbReference>
<dbReference type="Pfam" id="PF00698">
    <property type="entry name" value="Acyl_transf_1"/>
    <property type="match status" value="1"/>
</dbReference>
<dbReference type="InterPro" id="IPR001227">
    <property type="entry name" value="Ac_transferase_dom_sf"/>
</dbReference>
<dbReference type="InterPro" id="IPR036291">
    <property type="entry name" value="NAD(P)-bd_dom_sf"/>
</dbReference>
<dbReference type="SMART" id="SM00825">
    <property type="entry name" value="PKS_KS"/>
    <property type="match status" value="1"/>
</dbReference>
<dbReference type="FunFam" id="3.40.366.10:FF:000002">
    <property type="entry name" value="Probable polyketide synthase 2"/>
    <property type="match status" value="1"/>
</dbReference>
<reference evidence="12" key="1">
    <citation type="submission" date="2019-02" db="EMBL/GenBank/DDBJ databases">
        <authorList>
            <person name="Gruber-Vodicka R. H."/>
            <person name="Seah K. B. B."/>
        </authorList>
    </citation>
    <scope>NUCLEOTIDE SEQUENCE</scope>
    <source>
        <strain evidence="12">BECK_DK47</strain>
    </source>
</reference>
<keyword evidence="3" id="KW-0596">Phosphopantetheine</keyword>
<dbReference type="PROSITE" id="PS52019">
    <property type="entry name" value="PKS_MFAS_DH"/>
    <property type="match status" value="1"/>
</dbReference>
<dbReference type="PROSITE" id="PS50075">
    <property type="entry name" value="CARRIER"/>
    <property type="match status" value="1"/>
</dbReference>
<dbReference type="Pfam" id="PF14765">
    <property type="entry name" value="PS-DH"/>
    <property type="match status" value="1"/>
</dbReference>
<dbReference type="InterPro" id="IPR013968">
    <property type="entry name" value="PKS_KR"/>
</dbReference>
<feature type="region of interest" description="C-terminal hotdog fold" evidence="7">
    <location>
        <begin position="1071"/>
        <end position="1215"/>
    </location>
</feature>
<dbReference type="InterPro" id="IPR049552">
    <property type="entry name" value="PKS_DH_N"/>
</dbReference>
<name>A0A450S0P8_9GAMM</name>
<feature type="region of interest" description="Disordered" evidence="8">
    <location>
        <begin position="1291"/>
        <end position="1320"/>
    </location>
</feature>
<evidence type="ECO:0000256" key="1">
    <source>
        <dbReference type="ARBA" id="ARBA00005194"/>
    </source>
</evidence>
<comment type="similarity">
    <text evidence="2">Belongs to the short-chain dehydrogenases/reductases (SDR) family.</text>
</comment>
<dbReference type="InterPro" id="IPR014043">
    <property type="entry name" value="Acyl_transferase_dom"/>
</dbReference>
<feature type="domain" description="PKS/mFAS DH" evidence="11">
    <location>
        <begin position="926"/>
        <end position="1215"/>
    </location>
</feature>
<evidence type="ECO:0000256" key="8">
    <source>
        <dbReference type="SAM" id="MobiDB-lite"/>
    </source>
</evidence>
<dbReference type="InterPro" id="IPR009081">
    <property type="entry name" value="PP-bd_ACP"/>
</dbReference>
<keyword evidence="4" id="KW-0597">Phosphoprotein</keyword>
<dbReference type="SMART" id="SM00822">
    <property type="entry name" value="PKS_KR"/>
    <property type="match status" value="1"/>
</dbReference>
<evidence type="ECO:0000313" key="12">
    <source>
        <dbReference type="EMBL" id="VFJ45217.1"/>
    </source>
</evidence>
<keyword evidence="5 12" id="KW-0808">Transferase</keyword>
<dbReference type="InterPro" id="IPR016036">
    <property type="entry name" value="Malonyl_transacylase_ACP-bd"/>
</dbReference>
<feature type="domain" description="Ketosynthase family 3 (KS3)" evidence="10">
    <location>
        <begin position="37"/>
        <end position="462"/>
    </location>
</feature>
<dbReference type="InterPro" id="IPR016039">
    <property type="entry name" value="Thiolase-like"/>
</dbReference>
<dbReference type="Gene3D" id="3.30.70.3290">
    <property type="match status" value="1"/>
</dbReference>
<dbReference type="Gene3D" id="3.10.129.110">
    <property type="entry name" value="Polyketide synthase dehydratase"/>
    <property type="match status" value="1"/>
</dbReference>
<dbReference type="PROSITE" id="PS00012">
    <property type="entry name" value="PHOSPHOPANTETHEINE"/>
    <property type="match status" value="1"/>
</dbReference>
<gene>
    <name evidence="12" type="ORF">BECKDK2373B_GA0170837_100929</name>
</gene>
<dbReference type="SMART" id="SM00826">
    <property type="entry name" value="PKS_DH"/>
    <property type="match status" value="1"/>
</dbReference>
<dbReference type="Pfam" id="PF22621">
    <property type="entry name" value="CurL-like_PKS_C"/>
    <property type="match status" value="1"/>
</dbReference>
<dbReference type="GO" id="GO:0004312">
    <property type="term" value="F:fatty acid synthase activity"/>
    <property type="evidence" value="ECO:0007669"/>
    <property type="project" value="TreeGrafter"/>
</dbReference>
<dbReference type="EMBL" id="CAADEX010000009">
    <property type="protein sequence ID" value="VFJ45217.1"/>
    <property type="molecule type" value="Genomic_DNA"/>
</dbReference>
<feature type="domain" description="Carrier" evidence="9">
    <location>
        <begin position="1759"/>
        <end position="1834"/>
    </location>
</feature>
<dbReference type="SUPFAM" id="SSF52151">
    <property type="entry name" value="FabD/lysophospholipase-like"/>
    <property type="match status" value="1"/>
</dbReference>
<dbReference type="CDD" id="cd00833">
    <property type="entry name" value="PKS"/>
    <property type="match status" value="1"/>
</dbReference>
<dbReference type="SMART" id="SM00823">
    <property type="entry name" value="PKS_PP"/>
    <property type="match status" value="1"/>
</dbReference>
<comment type="pathway">
    <text evidence="1">Lipid metabolism; fatty acid biosynthesis.</text>
</comment>
<dbReference type="Pfam" id="PF00109">
    <property type="entry name" value="ketoacyl-synt"/>
    <property type="match status" value="1"/>
</dbReference>
<evidence type="ECO:0000256" key="5">
    <source>
        <dbReference type="ARBA" id="ARBA00022679"/>
    </source>
</evidence>
<dbReference type="Pfam" id="PF02801">
    <property type="entry name" value="Ketoacyl-synt_C"/>
    <property type="match status" value="1"/>
</dbReference>